<feature type="compositionally biased region" description="Basic residues" evidence="1">
    <location>
        <begin position="81"/>
        <end position="97"/>
    </location>
</feature>
<comment type="caution">
    <text evidence="3">The sequence shown here is derived from an EMBL/GenBank/DDBJ whole genome shotgun (WGS) entry which is preliminary data.</text>
</comment>
<dbReference type="GO" id="GO:0030687">
    <property type="term" value="C:preribosome, large subunit precursor"/>
    <property type="evidence" value="ECO:0007669"/>
    <property type="project" value="TreeGrafter"/>
</dbReference>
<proteinExistence type="predicted"/>
<feature type="domain" description="DUF2423" evidence="2">
    <location>
        <begin position="1"/>
        <end position="44"/>
    </location>
</feature>
<sequence length="118" mass="13305">MAKSSRASTRKSNNHRRAVNVYGPAETARAERLSARLLELAKQPKPEPSEMKIDEDEEDESKNEDSKGLDTSMDVDSAKPSKARTDRKRIDKRKQKKSGIVFSKYSDRLAAKKKKAAK</sequence>
<accession>A0A8K0WKX7</accession>
<feature type="compositionally biased region" description="Acidic residues" evidence="1">
    <location>
        <begin position="53"/>
        <end position="62"/>
    </location>
</feature>
<dbReference type="InterPro" id="IPR019434">
    <property type="entry name" value="DUF2423"/>
</dbReference>
<protein>
    <recommendedName>
        <fullName evidence="2">DUF2423 domain-containing protein</fullName>
    </recommendedName>
</protein>
<gene>
    <name evidence="3" type="ORF">B0I35DRAFT_483496</name>
</gene>
<dbReference type="Proteomes" id="UP000813444">
    <property type="component" value="Unassembled WGS sequence"/>
</dbReference>
<name>A0A8K0WKX7_9HYPO</name>
<dbReference type="PANTHER" id="PTHR28219">
    <property type="entry name" value="UPF0642 PROTEIN YBL028C"/>
    <property type="match status" value="1"/>
</dbReference>
<keyword evidence="4" id="KW-1185">Reference proteome</keyword>
<dbReference type="PANTHER" id="PTHR28219:SF1">
    <property type="entry name" value="UPF0642 PROTEIN YBL028C"/>
    <property type="match status" value="1"/>
</dbReference>
<organism evidence="3 4">
    <name type="scientific">Stachybotrys elegans</name>
    <dbReference type="NCBI Taxonomy" id="80388"/>
    <lineage>
        <taxon>Eukaryota</taxon>
        <taxon>Fungi</taxon>
        <taxon>Dikarya</taxon>
        <taxon>Ascomycota</taxon>
        <taxon>Pezizomycotina</taxon>
        <taxon>Sordariomycetes</taxon>
        <taxon>Hypocreomycetidae</taxon>
        <taxon>Hypocreales</taxon>
        <taxon>Stachybotryaceae</taxon>
        <taxon>Stachybotrys</taxon>
    </lineage>
</organism>
<feature type="region of interest" description="Disordered" evidence="1">
    <location>
        <begin position="1"/>
        <end position="118"/>
    </location>
</feature>
<evidence type="ECO:0000313" key="4">
    <source>
        <dbReference type="Proteomes" id="UP000813444"/>
    </source>
</evidence>
<dbReference type="AlphaFoldDB" id="A0A8K0WKX7"/>
<feature type="compositionally biased region" description="Basic residues" evidence="1">
    <location>
        <begin position="8"/>
        <end position="18"/>
    </location>
</feature>
<reference evidence="3" key="1">
    <citation type="journal article" date="2021" name="Nat. Commun.">
        <title>Genetic determinants of endophytism in the Arabidopsis root mycobiome.</title>
        <authorList>
            <person name="Mesny F."/>
            <person name="Miyauchi S."/>
            <person name="Thiergart T."/>
            <person name="Pickel B."/>
            <person name="Atanasova L."/>
            <person name="Karlsson M."/>
            <person name="Huettel B."/>
            <person name="Barry K.W."/>
            <person name="Haridas S."/>
            <person name="Chen C."/>
            <person name="Bauer D."/>
            <person name="Andreopoulos W."/>
            <person name="Pangilinan J."/>
            <person name="LaButti K."/>
            <person name="Riley R."/>
            <person name="Lipzen A."/>
            <person name="Clum A."/>
            <person name="Drula E."/>
            <person name="Henrissat B."/>
            <person name="Kohler A."/>
            <person name="Grigoriev I.V."/>
            <person name="Martin F.M."/>
            <person name="Hacquard S."/>
        </authorList>
    </citation>
    <scope>NUCLEOTIDE SEQUENCE</scope>
    <source>
        <strain evidence="3">MPI-CAGE-CH-0235</strain>
    </source>
</reference>
<evidence type="ECO:0000259" key="2">
    <source>
        <dbReference type="Pfam" id="PF10338"/>
    </source>
</evidence>
<evidence type="ECO:0000256" key="1">
    <source>
        <dbReference type="SAM" id="MobiDB-lite"/>
    </source>
</evidence>
<feature type="compositionally biased region" description="Basic and acidic residues" evidence="1">
    <location>
        <begin position="42"/>
        <end position="52"/>
    </location>
</feature>
<dbReference type="Pfam" id="PF10338">
    <property type="entry name" value="YBL028C_N"/>
    <property type="match status" value="1"/>
</dbReference>
<dbReference type="EMBL" id="JAGPNK010000016">
    <property type="protein sequence ID" value="KAH7308224.1"/>
    <property type="molecule type" value="Genomic_DNA"/>
</dbReference>
<evidence type="ECO:0000313" key="3">
    <source>
        <dbReference type="EMBL" id="KAH7308224.1"/>
    </source>
</evidence>